<name>A0A0W0WIM7_9GAMM</name>
<protein>
    <submittedName>
        <fullName evidence="1">Uncharacterized protein</fullName>
    </submittedName>
</protein>
<evidence type="ECO:0000313" key="1">
    <source>
        <dbReference type="EMBL" id="KTD32189.1"/>
    </source>
</evidence>
<evidence type="ECO:0000313" key="2">
    <source>
        <dbReference type="Proteomes" id="UP000054725"/>
    </source>
</evidence>
<organism evidence="1 2">
    <name type="scientific">Legionella nautarum</name>
    <dbReference type="NCBI Taxonomy" id="45070"/>
    <lineage>
        <taxon>Bacteria</taxon>
        <taxon>Pseudomonadati</taxon>
        <taxon>Pseudomonadota</taxon>
        <taxon>Gammaproteobacteria</taxon>
        <taxon>Legionellales</taxon>
        <taxon>Legionellaceae</taxon>
        <taxon>Legionella</taxon>
    </lineage>
</organism>
<dbReference type="PATRIC" id="fig|45070.6.peg.3273"/>
<dbReference type="STRING" id="45070.Lnau_3100"/>
<dbReference type="EMBL" id="LNYO01000027">
    <property type="protein sequence ID" value="KTD32189.1"/>
    <property type="molecule type" value="Genomic_DNA"/>
</dbReference>
<accession>A0A0W0WIM7</accession>
<gene>
    <name evidence="1" type="ORF">Lnau_3100</name>
</gene>
<dbReference type="AlphaFoldDB" id="A0A0W0WIM7"/>
<dbReference type="Proteomes" id="UP000054725">
    <property type="component" value="Unassembled WGS sequence"/>
</dbReference>
<proteinExistence type="predicted"/>
<dbReference type="RefSeq" id="WP_238586001.1">
    <property type="nucleotide sequence ID" value="NZ_CAAAIF010000015.1"/>
</dbReference>
<reference evidence="1 2" key="1">
    <citation type="submission" date="2015-11" db="EMBL/GenBank/DDBJ databases">
        <title>Genomic analysis of 38 Legionella species identifies large and diverse effector repertoires.</title>
        <authorList>
            <person name="Burstein D."/>
            <person name="Amaro F."/>
            <person name="Zusman T."/>
            <person name="Lifshitz Z."/>
            <person name="Cohen O."/>
            <person name="Gilbert J.A."/>
            <person name="Pupko T."/>
            <person name="Shuman H.A."/>
            <person name="Segal G."/>
        </authorList>
    </citation>
    <scope>NUCLEOTIDE SEQUENCE [LARGE SCALE GENOMIC DNA]</scope>
    <source>
        <strain evidence="1 2">ATCC 49506</strain>
    </source>
</reference>
<sequence>MFINKFGTHDATGVWYETLKTLTPLALEKGLERLSNLSTGHKFCEFPPNCLQFRALCLAFYEEQNLPGMDEAYRELTSLAYKTKAHGVHPLVKVIAKRLPPEYFDIEADYVAYPIFKSVYEQVCSLVKQGHELVEPFELFIPKKQSDHAIARHYLTQIKLCLGVKP</sequence>
<keyword evidence="2" id="KW-1185">Reference proteome</keyword>
<comment type="caution">
    <text evidence="1">The sequence shown here is derived from an EMBL/GenBank/DDBJ whole genome shotgun (WGS) entry which is preliminary data.</text>
</comment>